<comment type="caution">
    <text evidence="2">The sequence shown here is derived from an EMBL/GenBank/DDBJ whole genome shotgun (WGS) entry which is preliminary data.</text>
</comment>
<feature type="compositionally biased region" description="Polar residues" evidence="1">
    <location>
        <begin position="245"/>
        <end position="260"/>
    </location>
</feature>
<feature type="compositionally biased region" description="Polar residues" evidence="1">
    <location>
        <begin position="203"/>
        <end position="216"/>
    </location>
</feature>
<dbReference type="AlphaFoldDB" id="A0A2N5T1M6"/>
<protein>
    <submittedName>
        <fullName evidence="2">Uncharacterized protein</fullName>
    </submittedName>
</protein>
<gene>
    <name evidence="2" type="ORF">PCASD_16955</name>
</gene>
<dbReference type="Proteomes" id="UP000235392">
    <property type="component" value="Unassembled WGS sequence"/>
</dbReference>
<evidence type="ECO:0000256" key="1">
    <source>
        <dbReference type="SAM" id="MobiDB-lite"/>
    </source>
</evidence>
<reference evidence="2 3" key="1">
    <citation type="submission" date="2017-11" db="EMBL/GenBank/DDBJ databases">
        <title>De novo assembly and phasing of dikaryotic genomes from two isolates of Puccinia coronata f. sp. avenae, the causal agent of oat crown rust.</title>
        <authorList>
            <person name="Miller M.E."/>
            <person name="Zhang Y."/>
            <person name="Omidvar V."/>
            <person name="Sperschneider J."/>
            <person name="Schwessinger B."/>
            <person name="Raley C."/>
            <person name="Palmer J.M."/>
            <person name="Garnica D."/>
            <person name="Upadhyaya N."/>
            <person name="Rathjen J."/>
            <person name="Taylor J.M."/>
            <person name="Park R.F."/>
            <person name="Dodds P.N."/>
            <person name="Hirsch C.D."/>
            <person name="Kianian S.F."/>
            <person name="Figueroa M."/>
        </authorList>
    </citation>
    <scope>NUCLEOTIDE SEQUENCE [LARGE SCALE GENOMIC DNA]</scope>
    <source>
        <strain evidence="2">12SD80</strain>
    </source>
</reference>
<accession>A0A2N5T1M6</accession>
<feature type="compositionally biased region" description="Polar residues" evidence="1">
    <location>
        <begin position="72"/>
        <end position="81"/>
    </location>
</feature>
<feature type="region of interest" description="Disordered" evidence="1">
    <location>
        <begin position="202"/>
        <end position="260"/>
    </location>
</feature>
<evidence type="ECO:0000313" key="2">
    <source>
        <dbReference type="EMBL" id="PLW19386.1"/>
    </source>
</evidence>
<sequence length="315" mass="35982">MPLSAWYLYSHYLYTCSRKKPKTDFLLLQIRFFRIFKSSLQKSITSDPSIKMFETFVPRGRTSSNRRARSSTVQDRVTNAEDTPIPDAEPLANQDAPDPAITERNPLINSSVWTRVSTQTPEQIAEKNEIHESLSGPLRLILEQHQANFCGYQDTLLEDQEMKDLFFTQALATHRSLVKKLGQRKTLLLTEGWDPVAIRRAQRQTQVQEASTSQPDLTPAPSIVEISNPNPKPAPSLEQVPFQPPESSHQSWSGAARPNTQRRLNRRAYCNSIYGEMFRMARQLQGTYQYIDQSRHDQRVFQATQNAPAQSPPPN</sequence>
<evidence type="ECO:0000313" key="3">
    <source>
        <dbReference type="Proteomes" id="UP000235392"/>
    </source>
</evidence>
<feature type="region of interest" description="Disordered" evidence="1">
    <location>
        <begin position="61"/>
        <end position="104"/>
    </location>
</feature>
<organism evidence="2 3">
    <name type="scientific">Puccinia coronata f. sp. avenae</name>
    <dbReference type="NCBI Taxonomy" id="200324"/>
    <lineage>
        <taxon>Eukaryota</taxon>
        <taxon>Fungi</taxon>
        <taxon>Dikarya</taxon>
        <taxon>Basidiomycota</taxon>
        <taxon>Pucciniomycotina</taxon>
        <taxon>Pucciniomycetes</taxon>
        <taxon>Pucciniales</taxon>
        <taxon>Pucciniaceae</taxon>
        <taxon>Puccinia</taxon>
    </lineage>
</organism>
<name>A0A2N5T1M6_9BASI</name>
<dbReference type="EMBL" id="PGCI01000715">
    <property type="protein sequence ID" value="PLW19386.1"/>
    <property type="molecule type" value="Genomic_DNA"/>
</dbReference>
<proteinExistence type="predicted"/>